<evidence type="ECO:0000313" key="6">
    <source>
        <dbReference type="Proteomes" id="UP000783390"/>
    </source>
</evidence>
<keyword evidence="6" id="KW-1185">Reference proteome</keyword>
<dbReference type="Proteomes" id="UP000783390">
    <property type="component" value="Unassembled WGS sequence"/>
</dbReference>
<proteinExistence type="inferred from homology"/>
<dbReference type="GO" id="GO:0008233">
    <property type="term" value="F:peptidase activity"/>
    <property type="evidence" value="ECO:0007669"/>
    <property type="project" value="UniProtKB-KW"/>
</dbReference>
<reference evidence="5 6" key="1">
    <citation type="submission" date="2021-03" db="EMBL/GenBank/DDBJ databases">
        <title>Genomic Encyclopedia of Type Strains, Phase IV (KMG-IV): sequencing the most valuable type-strain genomes for metagenomic binning, comparative biology and taxonomic classification.</title>
        <authorList>
            <person name="Goeker M."/>
        </authorList>
    </citation>
    <scope>NUCLEOTIDE SEQUENCE [LARGE SCALE GENOMIC DNA]</scope>
    <source>
        <strain evidence="5 6">DSM 3984</strain>
    </source>
</reference>
<dbReference type="InterPro" id="IPR011060">
    <property type="entry name" value="RibuloseP-bd_barrel"/>
</dbReference>
<dbReference type="InterPro" id="IPR001539">
    <property type="entry name" value="Peptidase_U32"/>
</dbReference>
<dbReference type="InterPro" id="IPR051454">
    <property type="entry name" value="RNA/ubiquinone_mod_enzymes"/>
</dbReference>
<dbReference type="Pfam" id="PF01136">
    <property type="entry name" value="Peptidase_U32"/>
    <property type="match status" value="1"/>
</dbReference>
<dbReference type="SUPFAM" id="SSF51366">
    <property type="entry name" value="Ribulose-phoshate binding barrel"/>
    <property type="match status" value="1"/>
</dbReference>
<comment type="similarity">
    <text evidence="3">Belongs to the peptidase U32 family.</text>
</comment>
<evidence type="ECO:0000259" key="4">
    <source>
        <dbReference type="Pfam" id="PF16325"/>
    </source>
</evidence>
<comment type="caution">
    <text evidence="5">The sequence shown here is derived from an EMBL/GenBank/DDBJ whole genome shotgun (WGS) entry which is preliminary data.</text>
</comment>
<dbReference type="PROSITE" id="PS01276">
    <property type="entry name" value="PEPTIDASE_U32"/>
    <property type="match status" value="1"/>
</dbReference>
<gene>
    <name evidence="5" type="ORF">J2Z53_000180</name>
</gene>
<sequence>MKKPEILAPAGNLEKLKIAIDFGADAVYIGGSKLNLRAFAGNFTNEEIAEGVKYCHERGRKLYVTMNVFPRNFDLNGIEDYIKGIESLGVDAIIVSDPGIISTAREVAPNLEIHLSTQANTVNWKSAKFWYDFGVKRIVLARELTFNEIHGFRDNLPEGCELEGFVHGSMCMAYSGRCLISNYMLGRDSNKGTCANVCRYKYFLVEETRPDVYFPVVEDDKGTYIMNSKDLCMIKHIPELVNSGIYSFKIEGRMKSEFYVASVVKAYREAVDSYFEDPENYKFKQEWMDILLKVSHRPYHTGFFFGKTGEQNYEDSSYIREFDIVGMVKDYDEETKTATIMQKNRVFTGDKVDVLRPYTPNFSIEMSSMYDVEKDVETNVANRAQMIFKMKVDTPLKKNDMLIKGKQTLEIGDK</sequence>
<dbReference type="EC" id="3.4.-.-" evidence="5"/>
<organism evidence="5 6">
    <name type="scientific">Clostridium moniliforme</name>
    <dbReference type="NCBI Taxonomy" id="39489"/>
    <lineage>
        <taxon>Bacteria</taxon>
        <taxon>Bacillati</taxon>
        <taxon>Bacillota</taxon>
        <taxon>Clostridia</taxon>
        <taxon>Eubacteriales</taxon>
        <taxon>Clostridiaceae</taxon>
        <taxon>Clostridium</taxon>
    </lineage>
</organism>
<name>A0ABS4EX78_9CLOT</name>
<evidence type="ECO:0000256" key="2">
    <source>
        <dbReference type="ARBA" id="ARBA00022801"/>
    </source>
</evidence>
<evidence type="ECO:0000256" key="1">
    <source>
        <dbReference type="ARBA" id="ARBA00022670"/>
    </source>
</evidence>
<dbReference type="RefSeq" id="WP_209795337.1">
    <property type="nucleotide sequence ID" value="NZ_JAGGJZ010000001.1"/>
</dbReference>
<evidence type="ECO:0000313" key="5">
    <source>
        <dbReference type="EMBL" id="MBP1888601.1"/>
    </source>
</evidence>
<dbReference type="GO" id="GO:0006508">
    <property type="term" value="P:proteolysis"/>
    <property type="evidence" value="ECO:0007669"/>
    <property type="project" value="UniProtKB-KW"/>
</dbReference>
<dbReference type="Pfam" id="PF16325">
    <property type="entry name" value="Peptidase_U32_C"/>
    <property type="match status" value="1"/>
</dbReference>
<accession>A0ABS4EX78</accession>
<feature type="domain" description="Peptidase family U32 C-terminal" evidence="4">
    <location>
        <begin position="320"/>
        <end position="402"/>
    </location>
</feature>
<keyword evidence="2 5" id="KW-0378">Hydrolase</keyword>
<dbReference type="EMBL" id="JAGGJZ010000001">
    <property type="protein sequence ID" value="MBP1888601.1"/>
    <property type="molecule type" value="Genomic_DNA"/>
</dbReference>
<dbReference type="Gene3D" id="2.40.30.10">
    <property type="entry name" value="Translation factors"/>
    <property type="match status" value="1"/>
</dbReference>
<protein>
    <submittedName>
        <fullName evidence="5">Protease</fullName>
        <ecNumber evidence="5">3.4.-.-</ecNumber>
    </submittedName>
</protein>
<dbReference type="PANTHER" id="PTHR30217:SF6">
    <property type="entry name" value="TRNA HYDROXYLATION PROTEIN P"/>
    <property type="match status" value="1"/>
</dbReference>
<dbReference type="PANTHER" id="PTHR30217">
    <property type="entry name" value="PEPTIDASE U32 FAMILY"/>
    <property type="match status" value="1"/>
</dbReference>
<keyword evidence="1 5" id="KW-0645">Protease</keyword>
<dbReference type="InterPro" id="IPR032525">
    <property type="entry name" value="Peptidase_U32_C"/>
</dbReference>
<evidence type="ECO:0000256" key="3">
    <source>
        <dbReference type="ARBA" id="ARBA00038374"/>
    </source>
</evidence>